<dbReference type="OrthoDB" id="5949767at2"/>
<keyword evidence="3" id="KW-1185">Reference proteome</keyword>
<sequence length="256" mass="27117">MLNKINRHQNALSRPAIELGRGVGMVLLLASAAGLMACSGSPTPNYYTLTSKMPSVQNTTVVNANVRMIEVLPVGLPDRLNRAPMLLQDANGKSKVLDNDRWTSTLGAELRDGLSAGLQQKLGAVDRYSSGMTGGKVTYRIATDFARFDIVERSGTKSTFNSATAKDIEVVVAWIIKRDDPNRPLTPDASAKGSTLNQQLSCRMAFSTPVPGNGQHIADVVSTSQTSLNRVVDAVAASVVVAEGKTSAKVEGAVCS</sequence>
<dbReference type="SUPFAM" id="SSF159594">
    <property type="entry name" value="XCC0632-like"/>
    <property type="match status" value="1"/>
</dbReference>
<dbReference type="Gene3D" id="3.40.50.10610">
    <property type="entry name" value="ABC-type transport auxiliary lipoprotein component"/>
    <property type="match status" value="1"/>
</dbReference>
<proteinExistence type="predicted"/>
<dbReference type="InterPro" id="IPR005586">
    <property type="entry name" value="ABC_trans_aux"/>
</dbReference>
<organism evidence="2 3">
    <name type="scientific">Acinetobacter calcoaceticus</name>
    <dbReference type="NCBI Taxonomy" id="471"/>
    <lineage>
        <taxon>Bacteria</taxon>
        <taxon>Pseudomonadati</taxon>
        <taxon>Pseudomonadota</taxon>
        <taxon>Gammaproteobacteria</taxon>
        <taxon>Moraxellales</taxon>
        <taxon>Moraxellaceae</taxon>
        <taxon>Acinetobacter</taxon>
        <taxon>Acinetobacter calcoaceticus/baumannii complex</taxon>
    </lineage>
</organism>
<evidence type="ECO:0000259" key="1">
    <source>
        <dbReference type="Pfam" id="PF03886"/>
    </source>
</evidence>
<comment type="caution">
    <text evidence="2">The sequence shown here is derived from an EMBL/GenBank/DDBJ whole genome shotgun (WGS) entry which is preliminary data.</text>
</comment>
<reference evidence="2 3" key="1">
    <citation type="submission" date="2019-03" db="EMBL/GenBank/DDBJ databases">
        <title>Genomic analyses of the natural microbiome of Caenorhabditis elegans.</title>
        <authorList>
            <person name="Samuel B."/>
        </authorList>
    </citation>
    <scope>NUCLEOTIDE SEQUENCE [LARGE SCALE GENOMIC DNA]</scope>
    <source>
        <strain evidence="2 3">JUb89</strain>
    </source>
</reference>
<gene>
    <name evidence="2" type="ORF">EC844_11234</name>
</gene>
<dbReference type="Proteomes" id="UP000294963">
    <property type="component" value="Unassembled WGS sequence"/>
</dbReference>
<evidence type="ECO:0000313" key="2">
    <source>
        <dbReference type="EMBL" id="TCM66591.1"/>
    </source>
</evidence>
<evidence type="ECO:0000313" key="3">
    <source>
        <dbReference type="Proteomes" id="UP000294963"/>
    </source>
</evidence>
<dbReference type="AlphaFoldDB" id="A0A4R1XTY7"/>
<dbReference type="Pfam" id="PF03886">
    <property type="entry name" value="ABC_trans_aux"/>
    <property type="match status" value="1"/>
</dbReference>
<accession>A0A4R1XTY7</accession>
<name>A0A4R1XTY7_ACICA</name>
<dbReference type="EMBL" id="SLVJ01000012">
    <property type="protein sequence ID" value="TCM66591.1"/>
    <property type="molecule type" value="Genomic_DNA"/>
</dbReference>
<feature type="domain" description="ABC-type transport auxiliary lipoprotein component" evidence="1">
    <location>
        <begin position="47"/>
        <end position="236"/>
    </location>
</feature>
<protein>
    <recommendedName>
        <fullName evidence="1">ABC-type transport auxiliary lipoprotein component domain-containing protein</fullName>
    </recommendedName>
</protein>